<accession>A0A381SIC6</accession>
<reference evidence="2" key="1">
    <citation type="submission" date="2018-05" db="EMBL/GenBank/DDBJ databases">
        <authorList>
            <person name="Lanie J.A."/>
            <person name="Ng W.-L."/>
            <person name="Kazmierczak K.M."/>
            <person name="Andrzejewski T.M."/>
            <person name="Davidsen T.M."/>
            <person name="Wayne K.J."/>
            <person name="Tettelin H."/>
            <person name="Glass J.I."/>
            <person name="Rusch D."/>
            <person name="Podicherti R."/>
            <person name="Tsui H.-C.T."/>
            <person name="Winkler M.E."/>
        </authorList>
    </citation>
    <scope>NUCLEOTIDE SEQUENCE</scope>
</reference>
<feature type="compositionally biased region" description="Basic and acidic residues" evidence="1">
    <location>
        <begin position="14"/>
        <end position="27"/>
    </location>
</feature>
<proteinExistence type="predicted"/>
<feature type="region of interest" description="Disordered" evidence="1">
    <location>
        <begin position="1"/>
        <end position="27"/>
    </location>
</feature>
<protein>
    <submittedName>
        <fullName evidence="2">Uncharacterized protein</fullName>
    </submittedName>
</protein>
<evidence type="ECO:0000313" key="2">
    <source>
        <dbReference type="EMBL" id="SVA03820.1"/>
    </source>
</evidence>
<organism evidence="2">
    <name type="scientific">marine metagenome</name>
    <dbReference type="NCBI Taxonomy" id="408172"/>
    <lineage>
        <taxon>unclassified sequences</taxon>
        <taxon>metagenomes</taxon>
        <taxon>ecological metagenomes</taxon>
    </lineage>
</organism>
<sequence length="27" mass="3049">MTITNKNLGPNSAQKRDNCNYSEHPES</sequence>
<feature type="compositionally biased region" description="Polar residues" evidence="1">
    <location>
        <begin position="1"/>
        <end position="13"/>
    </location>
</feature>
<gene>
    <name evidence="2" type="ORF">METZ01_LOCUS56674</name>
</gene>
<dbReference type="EMBL" id="UINC01003156">
    <property type="protein sequence ID" value="SVA03820.1"/>
    <property type="molecule type" value="Genomic_DNA"/>
</dbReference>
<dbReference type="AlphaFoldDB" id="A0A381SIC6"/>
<name>A0A381SIC6_9ZZZZ</name>
<evidence type="ECO:0000256" key="1">
    <source>
        <dbReference type="SAM" id="MobiDB-lite"/>
    </source>
</evidence>